<keyword evidence="2 4" id="KW-0472">Membrane</keyword>
<dbReference type="EMBL" id="JAESIY010000014">
    <property type="protein sequence ID" value="MBL3658573.1"/>
    <property type="molecule type" value="Genomic_DNA"/>
</dbReference>
<dbReference type="PANTHER" id="PTHR30329">
    <property type="entry name" value="STATOR ELEMENT OF FLAGELLAR MOTOR COMPLEX"/>
    <property type="match status" value="1"/>
</dbReference>
<protein>
    <submittedName>
        <fullName evidence="7">PorP/SprF family type IX secretion system membrane protein</fullName>
    </submittedName>
</protein>
<evidence type="ECO:0000256" key="3">
    <source>
        <dbReference type="ARBA" id="ARBA00023237"/>
    </source>
</evidence>
<proteinExistence type="predicted"/>
<gene>
    <name evidence="7" type="ORF">JL102_20640</name>
</gene>
<dbReference type="NCBIfam" id="TIGR03519">
    <property type="entry name" value="T9SS_PorP_fam"/>
    <property type="match status" value="1"/>
</dbReference>
<feature type="domain" description="OmpA-like" evidence="6">
    <location>
        <begin position="369"/>
        <end position="484"/>
    </location>
</feature>
<sequence>MREIYLISFIVLASLKLHGQGLIFSQYEQSILETNPARIALYPELRVTAQYRETSLTEGEKANQSLLTATYPLFSSDDRLRSGIGLSLTRQQTGTDMKYITNAVQGGYAYNVYLNRSSILSFGINVGWFQQYFSSGAIYTGAQWDRFDGFDSSLPTGEPDSFEKRNFLNLGAGLNYYKTDDEGKEVGYLGVATNYLNNPDISWGQEAYKRERSYSAQAYWRLFSNNGISIGPGGYYLYDNAVHFTQARLQVKKYFENTNPFDLIKDGYLEFYGGYRTQGRIGAGILIQQPSFRLGISYDTPSTGNTRVAGSAFEVSFAFRNVFQRNAKDHVDKLESTNDYHIGEVKNIDFGRDKKSDSSGNDSGYRPEKGDYNIALRQDFKFGFNESELNTDAKKYLDELVSLLKAHPNTYLEVIGHTDDIGSEDANEKIALQRASVVIDYLISKGIAQERLKATSKGDKDPLVPNTSDENRAKNRRVEFVIYE</sequence>
<dbReference type="PANTHER" id="PTHR30329:SF21">
    <property type="entry name" value="LIPOPROTEIN YIAD-RELATED"/>
    <property type="match status" value="1"/>
</dbReference>
<dbReference type="InterPro" id="IPR036737">
    <property type="entry name" value="OmpA-like_sf"/>
</dbReference>
<evidence type="ECO:0000313" key="7">
    <source>
        <dbReference type="EMBL" id="MBL3658573.1"/>
    </source>
</evidence>
<dbReference type="InterPro" id="IPR006664">
    <property type="entry name" value="OMP_bac"/>
</dbReference>
<keyword evidence="3" id="KW-0998">Cell outer membrane</keyword>
<dbReference type="InterPro" id="IPR050330">
    <property type="entry name" value="Bact_OuterMem_StrucFunc"/>
</dbReference>
<dbReference type="GO" id="GO:0009279">
    <property type="term" value="C:cell outer membrane"/>
    <property type="evidence" value="ECO:0007669"/>
    <property type="project" value="UniProtKB-SubCell"/>
</dbReference>
<evidence type="ECO:0000313" key="8">
    <source>
        <dbReference type="Proteomes" id="UP000659388"/>
    </source>
</evidence>
<dbReference type="Pfam" id="PF11751">
    <property type="entry name" value="PorP_SprF"/>
    <property type="match status" value="1"/>
</dbReference>
<evidence type="ECO:0000256" key="4">
    <source>
        <dbReference type="PROSITE-ProRule" id="PRU00473"/>
    </source>
</evidence>
<evidence type="ECO:0000259" key="6">
    <source>
        <dbReference type="PROSITE" id="PS51123"/>
    </source>
</evidence>
<accession>A0A937FDK0</accession>
<dbReference type="Proteomes" id="UP000659388">
    <property type="component" value="Unassembled WGS sequence"/>
</dbReference>
<name>A0A937FDK0_9BACT</name>
<evidence type="ECO:0000256" key="5">
    <source>
        <dbReference type="SAM" id="MobiDB-lite"/>
    </source>
</evidence>
<dbReference type="PRINTS" id="PR01021">
    <property type="entry name" value="OMPADOMAIN"/>
</dbReference>
<organism evidence="7 8">
    <name type="scientific">Fulvivirga sediminis</name>
    <dbReference type="NCBI Taxonomy" id="2803949"/>
    <lineage>
        <taxon>Bacteria</taxon>
        <taxon>Pseudomonadati</taxon>
        <taxon>Bacteroidota</taxon>
        <taxon>Cytophagia</taxon>
        <taxon>Cytophagales</taxon>
        <taxon>Fulvivirgaceae</taxon>
        <taxon>Fulvivirga</taxon>
    </lineage>
</organism>
<dbReference type="AlphaFoldDB" id="A0A937FDK0"/>
<evidence type="ECO:0000256" key="1">
    <source>
        <dbReference type="ARBA" id="ARBA00004442"/>
    </source>
</evidence>
<feature type="region of interest" description="Disordered" evidence="5">
    <location>
        <begin position="351"/>
        <end position="370"/>
    </location>
</feature>
<comment type="caution">
    <text evidence="7">The sequence shown here is derived from an EMBL/GenBank/DDBJ whole genome shotgun (WGS) entry which is preliminary data.</text>
</comment>
<dbReference type="PROSITE" id="PS51123">
    <property type="entry name" value="OMPA_2"/>
    <property type="match status" value="1"/>
</dbReference>
<dbReference type="InterPro" id="IPR019861">
    <property type="entry name" value="PorP/SprF_Bacteroidetes"/>
</dbReference>
<dbReference type="Pfam" id="PF00691">
    <property type="entry name" value="OmpA"/>
    <property type="match status" value="1"/>
</dbReference>
<keyword evidence="8" id="KW-1185">Reference proteome</keyword>
<comment type="subcellular location">
    <subcellularLocation>
        <location evidence="1">Cell outer membrane</location>
    </subcellularLocation>
</comment>
<evidence type="ECO:0000256" key="2">
    <source>
        <dbReference type="ARBA" id="ARBA00023136"/>
    </source>
</evidence>
<dbReference type="InterPro" id="IPR006665">
    <property type="entry name" value="OmpA-like"/>
</dbReference>
<dbReference type="RefSeq" id="WP_202246369.1">
    <property type="nucleotide sequence ID" value="NZ_JAESIY010000014.1"/>
</dbReference>
<reference evidence="7" key="1">
    <citation type="submission" date="2021-01" db="EMBL/GenBank/DDBJ databases">
        <title>Fulvivirga kasyanovii gen. nov., sp nov., a novel member of the phylum Bacteroidetes isolated from seawater in a mussel farm.</title>
        <authorList>
            <person name="Zhao L.-H."/>
            <person name="Wang Z.-J."/>
        </authorList>
    </citation>
    <scope>NUCLEOTIDE SEQUENCE</scope>
    <source>
        <strain evidence="7">2943</strain>
    </source>
</reference>
<dbReference type="Gene3D" id="3.30.1330.60">
    <property type="entry name" value="OmpA-like domain"/>
    <property type="match status" value="1"/>
</dbReference>
<dbReference type="CDD" id="cd07185">
    <property type="entry name" value="OmpA_C-like"/>
    <property type="match status" value="1"/>
</dbReference>
<dbReference type="SUPFAM" id="SSF103088">
    <property type="entry name" value="OmpA-like"/>
    <property type="match status" value="1"/>
</dbReference>